<dbReference type="PANTHER" id="PTHR37023">
    <property type="entry name" value="TRANSPOSASE"/>
    <property type="match status" value="1"/>
</dbReference>
<evidence type="ECO:0000313" key="3">
    <source>
        <dbReference type="Proteomes" id="UP000239430"/>
    </source>
</evidence>
<dbReference type="Proteomes" id="UP000239430">
    <property type="component" value="Unassembled WGS sequence"/>
</dbReference>
<dbReference type="PANTHER" id="PTHR37023:SF1">
    <property type="entry name" value="ISSOD25 TRANSPOSASE TNPA_ISSOD25"/>
    <property type="match status" value="1"/>
</dbReference>
<dbReference type="AlphaFoldDB" id="A0A9X7J3Y1"/>
<gene>
    <name evidence="2" type="ORF">MOST_09480</name>
</gene>
<dbReference type="InterPro" id="IPR026889">
    <property type="entry name" value="Zn_Tnp"/>
</dbReference>
<feature type="domain" description="Transposase zinc-binding" evidence="1">
    <location>
        <begin position="18"/>
        <end position="115"/>
    </location>
</feature>
<comment type="caution">
    <text evidence="2">The sequence shown here is derived from an EMBL/GenBank/DDBJ whole genome shotgun (WGS) entry which is preliminary data.</text>
</comment>
<protein>
    <recommendedName>
        <fullName evidence="1">Transposase zinc-binding domain-containing protein</fullName>
    </recommendedName>
</protein>
<keyword evidence="3" id="KW-1185">Reference proteome</keyword>
<accession>A0A9X7J3Y1</accession>
<organism evidence="2 3">
    <name type="scientific">Neomoorella stamsii</name>
    <dbReference type="NCBI Taxonomy" id="1266720"/>
    <lineage>
        <taxon>Bacteria</taxon>
        <taxon>Bacillati</taxon>
        <taxon>Bacillota</taxon>
        <taxon>Clostridia</taxon>
        <taxon>Neomoorellales</taxon>
        <taxon>Neomoorellaceae</taxon>
        <taxon>Neomoorella</taxon>
    </lineage>
</organism>
<dbReference type="EMBL" id="PVXL01000027">
    <property type="protein sequence ID" value="PRR74840.1"/>
    <property type="molecule type" value="Genomic_DNA"/>
</dbReference>
<reference evidence="2 3" key="1">
    <citation type="submission" date="2018-03" db="EMBL/GenBank/DDBJ databases">
        <title>Genome sequence of Moorella stamsii DSM 26217.</title>
        <authorList>
            <person name="Poehlein A."/>
            <person name="Daniel R."/>
        </authorList>
    </citation>
    <scope>NUCLEOTIDE SEQUENCE [LARGE SCALE GENOMIC DNA]</scope>
    <source>
        <strain evidence="3">DSM 26217</strain>
    </source>
</reference>
<evidence type="ECO:0000313" key="2">
    <source>
        <dbReference type="EMBL" id="PRR74840.1"/>
    </source>
</evidence>
<name>A0A9X7J3Y1_9FIRM</name>
<sequence length="155" mass="18434">MEELAGHDKKRPIKIVDILKDHWDHFLQVHGEKIPKDMRDSVIEAVEKAIRCGDPKYGYTEYICMNCNGKEKKKVAFTCKSRFCNRCGKVYIEKWVEKQAERIIDVGHRHMVFSIPEELRVIFYRNRDWLKDLSDNAAEVIQYWYREKPGKKGTK</sequence>
<evidence type="ECO:0000259" key="1">
    <source>
        <dbReference type="Pfam" id="PF14319"/>
    </source>
</evidence>
<dbReference type="Pfam" id="PF14319">
    <property type="entry name" value="Zn_Tnp_IS91"/>
    <property type="match status" value="1"/>
</dbReference>
<proteinExistence type="predicted"/>
<dbReference type="RefSeq" id="WP_054937105.1">
    <property type="nucleotide sequence ID" value="NZ_PVXL01000027.1"/>
</dbReference>